<sequence length="257" mass="27134">MIVVAQKHRGVIATMSAALCVLFALVGCGVTTESGTAVSAAPAPSDHVPTDFNTTFRWIPGGALDLSGPEGTFVRAFVESFEIANAAQSTSWGYPGFSEAAPSNIDQMITVYPSKVSDAKPSVGTVFFSALRREDSAYGTRIVLCRYGYSSVRSGSGASPWSSRVDTPRPVEIDFRQQASAPPVRVRGSQRTPGGNVFGGWYVSRYDFAAVYPNPTADQRACASNVPASVPNRAASQGAQPWAPMTPSPGWSASNDL</sequence>
<comment type="caution">
    <text evidence="3">The sequence shown here is derived from an EMBL/GenBank/DDBJ whole genome shotgun (WGS) entry which is preliminary data.</text>
</comment>
<dbReference type="PROSITE" id="PS51257">
    <property type="entry name" value="PROKAR_LIPOPROTEIN"/>
    <property type="match status" value="1"/>
</dbReference>
<protein>
    <recommendedName>
        <fullName evidence="5">Lipoprotein</fullName>
    </recommendedName>
</protein>
<organism evidence="3 4">
    <name type="scientific">Gordonia jacobaea</name>
    <dbReference type="NCBI Taxonomy" id="122202"/>
    <lineage>
        <taxon>Bacteria</taxon>
        <taxon>Bacillati</taxon>
        <taxon>Actinomycetota</taxon>
        <taxon>Actinomycetes</taxon>
        <taxon>Mycobacteriales</taxon>
        <taxon>Gordoniaceae</taxon>
        <taxon>Gordonia</taxon>
    </lineage>
</organism>
<dbReference type="Proteomes" id="UP000037247">
    <property type="component" value="Unassembled WGS sequence"/>
</dbReference>
<evidence type="ECO:0000256" key="2">
    <source>
        <dbReference type="SAM" id="SignalP"/>
    </source>
</evidence>
<evidence type="ECO:0000313" key="3">
    <source>
        <dbReference type="EMBL" id="KNA89547.1"/>
    </source>
</evidence>
<reference evidence="3 4" key="1">
    <citation type="submission" date="2015-05" db="EMBL/GenBank/DDBJ databases">
        <title>Draft genome sequence of the bacterium Gordonia jacobaea a new member of the Gordonia genus.</title>
        <authorList>
            <person name="Jimenez-Galisteo G."/>
            <person name="Dominguez A."/>
            <person name="Munoz E."/>
            <person name="Vinas M."/>
        </authorList>
    </citation>
    <scope>NUCLEOTIDE SEQUENCE [LARGE SCALE GENOMIC DNA]</scope>
    <source>
        <strain evidence="4">mv1</strain>
    </source>
</reference>
<evidence type="ECO:0000313" key="4">
    <source>
        <dbReference type="Proteomes" id="UP000037247"/>
    </source>
</evidence>
<dbReference type="EMBL" id="LDTZ01000024">
    <property type="protein sequence ID" value="KNA89547.1"/>
    <property type="molecule type" value="Genomic_DNA"/>
</dbReference>
<feature type="signal peptide" evidence="2">
    <location>
        <begin position="1"/>
        <end position="26"/>
    </location>
</feature>
<name>A0ABR5I7F5_9ACTN</name>
<feature type="region of interest" description="Disordered" evidence="1">
    <location>
        <begin position="232"/>
        <end position="257"/>
    </location>
</feature>
<dbReference type="RefSeq" id="WP_049700819.1">
    <property type="nucleotide sequence ID" value="NZ_JAQDQF010000003.1"/>
</dbReference>
<feature type="chain" id="PRO_5045716367" description="Lipoprotein" evidence="2">
    <location>
        <begin position="27"/>
        <end position="257"/>
    </location>
</feature>
<evidence type="ECO:0000256" key="1">
    <source>
        <dbReference type="SAM" id="MobiDB-lite"/>
    </source>
</evidence>
<gene>
    <name evidence="3" type="ORF">ABW18_20440</name>
</gene>
<keyword evidence="2" id="KW-0732">Signal</keyword>
<keyword evidence="4" id="KW-1185">Reference proteome</keyword>
<evidence type="ECO:0008006" key="5">
    <source>
        <dbReference type="Google" id="ProtNLM"/>
    </source>
</evidence>
<proteinExistence type="predicted"/>
<accession>A0ABR5I7F5</accession>